<dbReference type="SUPFAM" id="SSF49562">
    <property type="entry name" value="C2 domain (Calcium/lipid-binding domain, CaLB)"/>
    <property type="match status" value="1"/>
</dbReference>
<dbReference type="GO" id="GO:0005509">
    <property type="term" value="F:calcium ion binding"/>
    <property type="evidence" value="ECO:0007669"/>
    <property type="project" value="InterPro"/>
</dbReference>
<dbReference type="SUPFAM" id="SSF50044">
    <property type="entry name" value="SH3-domain"/>
    <property type="match status" value="5"/>
</dbReference>
<dbReference type="FunFam" id="2.30.30.40:FF:000072">
    <property type="entry name" value="Unconventional Myosin IB"/>
    <property type="match status" value="2"/>
</dbReference>
<feature type="region of interest" description="Disordered" evidence="7">
    <location>
        <begin position="158"/>
        <end position="191"/>
    </location>
</feature>
<dbReference type="GeneID" id="118423163"/>
<dbReference type="SMART" id="SM00233">
    <property type="entry name" value="PH"/>
    <property type="match status" value="1"/>
</dbReference>
<feature type="compositionally biased region" description="Basic and acidic residues" evidence="7">
    <location>
        <begin position="774"/>
        <end position="794"/>
    </location>
</feature>
<dbReference type="CDD" id="cd00052">
    <property type="entry name" value="EH"/>
    <property type="match status" value="2"/>
</dbReference>
<dbReference type="InterPro" id="IPR000219">
    <property type="entry name" value="DH_dom"/>
</dbReference>
<evidence type="ECO:0000313" key="14">
    <source>
        <dbReference type="Proteomes" id="UP000001554"/>
    </source>
</evidence>
<feature type="domain" description="SH3" evidence="8">
    <location>
        <begin position="1251"/>
        <end position="1315"/>
    </location>
</feature>
<dbReference type="Pfam" id="PF00621">
    <property type="entry name" value="RhoGEF"/>
    <property type="match status" value="1"/>
</dbReference>
<dbReference type="CDD" id="cd13264">
    <property type="entry name" value="PH_ITSN"/>
    <property type="match status" value="1"/>
</dbReference>
<keyword evidence="4" id="KW-0254">Endocytosis</keyword>
<reference evidence="15" key="2">
    <citation type="submission" date="2025-08" db="UniProtKB">
        <authorList>
            <consortium name="RefSeq"/>
        </authorList>
    </citation>
    <scope>IDENTIFICATION</scope>
    <source>
        <strain evidence="15">S238N-H82</strain>
        <tissue evidence="15">Testes</tissue>
    </source>
</reference>
<evidence type="ECO:0000256" key="7">
    <source>
        <dbReference type="SAM" id="MobiDB-lite"/>
    </source>
</evidence>
<keyword evidence="3" id="KW-0963">Cytoplasm</keyword>
<dbReference type="CDD" id="cd00160">
    <property type="entry name" value="RhoGEF"/>
    <property type="match status" value="1"/>
</dbReference>
<evidence type="ECO:0000259" key="9">
    <source>
        <dbReference type="PROSITE" id="PS50003"/>
    </source>
</evidence>
<evidence type="ECO:0000259" key="11">
    <source>
        <dbReference type="PROSITE" id="PS50010"/>
    </source>
</evidence>
<evidence type="ECO:0000259" key="12">
    <source>
        <dbReference type="PROSITE" id="PS50031"/>
    </source>
</evidence>
<feature type="domain" description="SH3" evidence="8">
    <location>
        <begin position="916"/>
        <end position="978"/>
    </location>
</feature>
<dbReference type="InterPro" id="IPR035892">
    <property type="entry name" value="C2_domain_sf"/>
</dbReference>
<organism evidence="14 15">
    <name type="scientific">Branchiostoma floridae</name>
    <name type="common">Florida lancelet</name>
    <name type="synonym">Amphioxus</name>
    <dbReference type="NCBI Taxonomy" id="7739"/>
    <lineage>
        <taxon>Eukaryota</taxon>
        <taxon>Metazoa</taxon>
        <taxon>Chordata</taxon>
        <taxon>Cephalochordata</taxon>
        <taxon>Leptocardii</taxon>
        <taxon>Amphioxiformes</taxon>
        <taxon>Branchiostomatidae</taxon>
        <taxon>Branchiostoma</taxon>
    </lineage>
</organism>
<evidence type="ECO:0000259" key="8">
    <source>
        <dbReference type="PROSITE" id="PS50002"/>
    </source>
</evidence>
<feature type="domain" description="EF-hand" evidence="13">
    <location>
        <begin position="239"/>
        <end position="274"/>
    </location>
</feature>
<dbReference type="GO" id="GO:0035025">
    <property type="term" value="P:positive regulation of Rho protein signal transduction"/>
    <property type="evidence" value="ECO:0000318"/>
    <property type="project" value="GO_Central"/>
</dbReference>
<dbReference type="CDD" id="cd11838">
    <property type="entry name" value="SH3_Intersectin_3"/>
    <property type="match status" value="1"/>
</dbReference>
<feature type="domain" description="PH" evidence="9">
    <location>
        <begin position="1668"/>
        <end position="1774"/>
    </location>
</feature>
<dbReference type="PROSITE" id="PS50010">
    <property type="entry name" value="DH_2"/>
    <property type="match status" value="1"/>
</dbReference>
<dbReference type="Pfam" id="PF12763">
    <property type="entry name" value="EH"/>
    <property type="match status" value="2"/>
</dbReference>
<dbReference type="InterPro" id="IPR001849">
    <property type="entry name" value="PH_domain"/>
</dbReference>
<feature type="compositionally biased region" description="Polar residues" evidence="7">
    <location>
        <begin position="1002"/>
        <end position="1011"/>
    </location>
</feature>
<feature type="region of interest" description="Disordered" evidence="7">
    <location>
        <begin position="1092"/>
        <end position="1120"/>
    </location>
</feature>
<dbReference type="InterPro" id="IPR018247">
    <property type="entry name" value="EF_Hand_1_Ca_BS"/>
</dbReference>
<dbReference type="Gene3D" id="2.30.30.40">
    <property type="entry name" value="SH3 Domains"/>
    <property type="match status" value="5"/>
</dbReference>
<evidence type="ECO:0000256" key="4">
    <source>
        <dbReference type="ARBA" id="ARBA00022583"/>
    </source>
</evidence>
<dbReference type="SMART" id="SM00326">
    <property type="entry name" value="SH3"/>
    <property type="match status" value="5"/>
</dbReference>
<accession>A0A9J7LPW9</accession>
<dbReference type="GO" id="GO:0005085">
    <property type="term" value="F:guanyl-nucleotide exchange factor activity"/>
    <property type="evidence" value="ECO:0007669"/>
    <property type="project" value="InterPro"/>
</dbReference>
<feature type="region of interest" description="Disordered" evidence="7">
    <location>
        <begin position="1227"/>
        <end position="1250"/>
    </location>
</feature>
<feature type="domain" description="C2" evidence="10">
    <location>
        <begin position="1782"/>
        <end position="1899"/>
    </location>
</feature>
<dbReference type="Proteomes" id="UP000001554">
    <property type="component" value="Chromosome 9"/>
</dbReference>
<dbReference type="Pfam" id="PF14604">
    <property type="entry name" value="SH3_9"/>
    <property type="match status" value="3"/>
</dbReference>
<dbReference type="InterPro" id="IPR000261">
    <property type="entry name" value="EH_dom"/>
</dbReference>
<dbReference type="InterPro" id="IPR000008">
    <property type="entry name" value="C2_dom"/>
</dbReference>
<dbReference type="Pfam" id="PF00018">
    <property type="entry name" value="SH3_1"/>
    <property type="match status" value="2"/>
</dbReference>
<comment type="subcellular location">
    <subcellularLocation>
        <location evidence="1">Cytoplasm</location>
    </subcellularLocation>
</comment>
<dbReference type="InterPro" id="IPR001452">
    <property type="entry name" value="SH3_domain"/>
</dbReference>
<feature type="region of interest" description="Disordered" evidence="7">
    <location>
        <begin position="993"/>
        <end position="1030"/>
    </location>
</feature>
<dbReference type="SMART" id="SM00239">
    <property type="entry name" value="C2"/>
    <property type="match status" value="1"/>
</dbReference>
<feature type="compositionally biased region" description="Pro residues" evidence="7">
    <location>
        <begin position="693"/>
        <end position="717"/>
    </location>
</feature>
<dbReference type="Pfam" id="PF00168">
    <property type="entry name" value="C2"/>
    <property type="match status" value="1"/>
</dbReference>
<dbReference type="SMART" id="SM00054">
    <property type="entry name" value="EFh"/>
    <property type="match status" value="2"/>
</dbReference>
<dbReference type="Pfam" id="PF16652">
    <property type="entry name" value="PH_13"/>
    <property type="match status" value="1"/>
</dbReference>
<dbReference type="RefSeq" id="XP_035687067.1">
    <property type="nucleotide sequence ID" value="XM_035831174.1"/>
</dbReference>
<feature type="compositionally biased region" description="Basic and acidic residues" evidence="7">
    <location>
        <begin position="741"/>
        <end position="763"/>
    </location>
</feature>
<feature type="compositionally biased region" description="Basic and acidic residues" evidence="7">
    <location>
        <begin position="358"/>
        <end position="372"/>
    </location>
</feature>
<sequence>MAQVGGGFGGQGQWAITVEERAKHDAQFYGLKPVNGFITGGQAKDFFLQSQLPPPVLAQIWSLADMNQDGRMDKHEFSIAMKLIQMKLKGFELPKVLPASLKGPPTPVMGSFPSPAMSIPSSQPVIASVSQGMVGYGTLPPPVANGGMGMMRSMTPGPTMSGSQTLPKSAMPLQRSSSFGSQELSTSPTRARAGSLTADWAIPTQSKLKYNQFFNSHDRSRTGFITGAQAKNILLQTGLPQGALAQIWQLSDVDNDGKLTQEEFVLAMHLTDVAKAGPLPGTLPQELVPPSYRRVRSGSQTGRKDAQFASLVSPRGWGSLRSPGPTGMMQPPVGIGVAQLITQPSLDGQSGAGSEDEADKKQIPPVSYEDKKRENFELGQQILEQKRQALLEQERKEKERRVAEERAEHERRERERLEQERRRQMEIEKQLAKQREIEMEREEQRRKAEEQREAAKRELERQRQLELERQKKQALENQRVKLQEEVCKIKAHKNKVVYEWQTVTEKRDRLQKTLEESNRGISEHKDAIMQLSQTLISRTSKVETMQHELEEYKQRLEALKREKEDLNNKLSGTKAGTSNILDSQAQVRFSYNNKQVLLQKERTEWDKLEAELTEKTKELEQTQGLLKQLKDGMGTTNREIQRLQMKGQQYNVEAAARAHREEEEKKKMEEVERAKRAAEEIQRLRDQESKTKTPPPRPAAPPKPAAPAAPPKRPPAPKIETEWPADHDPFANMADQTDPFANDKDAFAEDPFKNTEDPFKTAEDPFQSTTTPEDPFKTSEADDPFKTAEADDPFKSTQAPVENGDDFFAQAFKSQMNAFQSAASLQKKPVEKNSDFFATDAFAGGFDAFQPTSITPEPAAKTDNEELSMEPLRIVEPIDNIPSSVEQPPEMGLEMESVTHPALNFGGPLSPKEGGGKLLRYQAIYNFEARNDDEMSLQRGDIVLIPEVQEDAEPGWLGGECKGRTGWFPANYVERLPSEDGDVERPLSRISEDVAEVEPEDTSNQMTSLGVSQPEAEAPSPTPGQGQAAPEGLQAQALYPWRAKKDNHLSFNKNDIITIKEQAEMWWSGELDGKVGWFPKSYVKLISAPAKKASPGSQASTPLGQAPTPPPQEAKPTAQPAGTECVALYTYTSAEPGDLTFMVGEVILVTKQEGDWWEGSVGDRSGIFPANYVRLKEEQDIPTITTSGDGQKDLAQDIAQDIALDTMATEDEWEKLREMEEMGVPFEEVTQQQPPPKQPMEDNITSTRSTKRPEIAQVIAAYQAQGDEQLSLSPGQFIKVKKKNGSGWWEGELQARGQKRQVGWFPANYVKLLGAGGSGKSTPTDSIKSASPLTVSTTPTMSAVQEESVPIATTSASPAPAAATSFDVTAMYDYNAGQDDELSFKAGQTITVIAKEDADWWKGTVEGRTGLFPSNYVRPLSDSSQQWAADLNVFEPMTPMERQRQGQIHELITTEQTYVDDLALVIEVYMKPMREEGILTQQELNTLFINIQEVKTCNSKFNKALRVRKKMSGEGKVIHMIGDILCEQLPHMTSYIRYCSCQLNASTFLQDKHQNDPEFKEFCRIGTQDTRTKGMPLSSFLLKPMQRVTKYPLMLTKILNNTPETHPDHINVKTALERAEELCTQVNEGVREKENSDRLEWLQSHVNCDGLPEQLIFNSLTNCLGPRKFLHSGTLFKVKSNKELQAFLFNDFLLLTTCSKSVSGALFNSKADITYKMYRQPIFLNEVIVKLPTDKEDADEPVFFLNHVDKVYQFRTEKASERNQWMKIMESASQQYIETERKKREKAHQARSLRSTGMGRLLVVMQEGYDLQPSDINGRSDPYCEVSMGVQEHKTKVIPGTLNPKWNSSMQFFVYDIEQDVLCITVFDRDFFSPNDFLGRTEIRVADILKERTEGKGPLVKKLVLHEVPTGEVQVKLDLQLYDRSTNTMVLS</sequence>
<feature type="domain" description="EH" evidence="12">
    <location>
        <begin position="20"/>
        <end position="108"/>
    </location>
</feature>
<name>A0A9J7LPW9_BRAFL</name>
<dbReference type="PROSITE" id="PS50004">
    <property type="entry name" value="C2"/>
    <property type="match status" value="1"/>
</dbReference>
<feature type="compositionally biased region" description="Polar residues" evidence="7">
    <location>
        <begin position="158"/>
        <end position="167"/>
    </location>
</feature>
<feature type="compositionally biased region" description="Basic and acidic residues" evidence="7">
    <location>
        <begin position="657"/>
        <end position="691"/>
    </location>
</feature>
<dbReference type="CDD" id="cd11839">
    <property type="entry name" value="SH3_Intersectin_4"/>
    <property type="match status" value="1"/>
</dbReference>
<dbReference type="PROSITE" id="PS50031">
    <property type="entry name" value="EH"/>
    <property type="match status" value="2"/>
</dbReference>
<dbReference type="KEGG" id="bfo:118423163"/>
<dbReference type="Gene3D" id="1.10.238.10">
    <property type="entry name" value="EF-hand"/>
    <property type="match status" value="2"/>
</dbReference>
<keyword evidence="5" id="KW-0106">Calcium</keyword>
<dbReference type="Gene3D" id="2.60.40.150">
    <property type="entry name" value="C2 domain"/>
    <property type="match status" value="1"/>
</dbReference>
<feature type="compositionally biased region" description="Polar residues" evidence="7">
    <location>
        <begin position="174"/>
        <end position="189"/>
    </location>
</feature>
<dbReference type="PROSITE" id="PS00018">
    <property type="entry name" value="EF_HAND_1"/>
    <property type="match status" value="2"/>
</dbReference>
<evidence type="ECO:0000256" key="3">
    <source>
        <dbReference type="ARBA" id="ARBA00022490"/>
    </source>
</evidence>
<dbReference type="SMART" id="SM00325">
    <property type="entry name" value="RhoGEF"/>
    <property type="match status" value="1"/>
</dbReference>
<dbReference type="GO" id="GO:0005737">
    <property type="term" value="C:cytoplasm"/>
    <property type="evidence" value="ECO:0007669"/>
    <property type="project" value="UniProtKB-SubCell"/>
</dbReference>
<dbReference type="PROSITE" id="PS50222">
    <property type="entry name" value="EF_HAND_2"/>
    <property type="match status" value="2"/>
</dbReference>
<dbReference type="PANTHER" id="PTHR46006:SF6">
    <property type="entry name" value="INTERSECTIN-2 ISOFORM X1"/>
    <property type="match status" value="1"/>
</dbReference>
<feature type="region of interest" description="Disordered" evidence="7">
    <location>
        <begin position="345"/>
        <end position="372"/>
    </location>
</feature>
<dbReference type="GO" id="GO:0006897">
    <property type="term" value="P:endocytosis"/>
    <property type="evidence" value="ECO:0007669"/>
    <property type="project" value="UniProtKB-KW"/>
</dbReference>
<dbReference type="PANTHER" id="PTHR46006">
    <property type="entry name" value="RHO GUANINE NUCLEOTIDE EXCHANGE FACTOR AT 64C, ISOFORM A"/>
    <property type="match status" value="1"/>
</dbReference>
<dbReference type="InterPro" id="IPR002048">
    <property type="entry name" value="EF_hand_dom"/>
</dbReference>
<keyword evidence="2 6" id="KW-0728">SH3 domain</keyword>
<dbReference type="InterPro" id="IPR051480">
    <property type="entry name" value="Endocytic_GEF_Adapter"/>
</dbReference>
<evidence type="ECO:0000256" key="1">
    <source>
        <dbReference type="ARBA" id="ARBA00004496"/>
    </source>
</evidence>
<feature type="domain" description="DH" evidence="11">
    <location>
        <begin position="1443"/>
        <end position="1629"/>
    </location>
</feature>
<dbReference type="CDD" id="cd11836">
    <property type="entry name" value="SH3_Intersectin_1"/>
    <property type="match status" value="1"/>
</dbReference>
<reference evidence="14" key="1">
    <citation type="journal article" date="2020" name="Nat. Ecol. Evol.">
        <title>Deeply conserved synteny resolves early events in vertebrate evolution.</title>
        <authorList>
            <person name="Simakov O."/>
            <person name="Marletaz F."/>
            <person name="Yue J.X."/>
            <person name="O'Connell B."/>
            <person name="Jenkins J."/>
            <person name="Brandt A."/>
            <person name="Calef R."/>
            <person name="Tung C.H."/>
            <person name="Huang T.K."/>
            <person name="Schmutz J."/>
            <person name="Satoh N."/>
            <person name="Yu J.K."/>
            <person name="Putnam N.H."/>
            <person name="Green R.E."/>
            <person name="Rokhsar D.S."/>
        </authorList>
    </citation>
    <scope>NUCLEOTIDE SEQUENCE [LARGE SCALE GENOMIC DNA]</scope>
    <source>
        <strain evidence="14">S238N-H82</strain>
    </source>
</reference>
<dbReference type="SUPFAM" id="SSF47473">
    <property type="entry name" value="EF-hand"/>
    <property type="match status" value="2"/>
</dbReference>
<feature type="domain" description="SH3" evidence="8">
    <location>
        <begin position="1030"/>
        <end position="1088"/>
    </location>
</feature>
<protein>
    <submittedName>
        <fullName evidence="15">Intersectin-1-like isoform X1</fullName>
    </submittedName>
</protein>
<dbReference type="SMART" id="SM00027">
    <property type="entry name" value="EH"/>
    <property type="match status" value="2"/>
</dbReference>
<dbReference type="InterPro" id="IPR011993">
    <property type="entry name" value="PH-like_dom_sf"/>
</dbReference>
<dbReference type="SUPFAM" id="SSF50729">
    <property type="entry name" value="PH domain-like"/>
    <property type="match status" value="1"/>
</dbReference>
<dbReference type="Gene3D" id="2.30.29.30">
    <property type="entry name" value="Pleckstrin-homology domain (PH domain)/Phosphotyrosine-binding domain (PTB)"/>
    <property type="match status" value="1"/>
</dbReference>
<dbReference type="Gene3D" id="1.20.900.10">
    <property type="entry name" value="Dbl homology (DH) domain"/>
    <property type="match status" value="1"/>
</dbReference>
<evidence type="ECO:0000259" key="13">
    <source>
        <dbReference type="PROSITE" id="PS50222"/>
    </source>
</evidence>
<dbReference type="SUPFAM" id="SSF48065">
    <property type="entry name" value="DBL homology domain (DH-domain)"/>
    <property type="match status" value="1"/>
</dbReference>
<dbReference type="OMA" id="DATVYKY"/>
<feature type="region of interest" description="Disordered" evidence="7">
    <location>
        <begin position="395"/>
        <end position="422"/>
    </location>
</feature>
<evidence type="ECO:0000313" key="15">
    <source>
        <dbReference type="RefSeq" id="XP_035687067.1"/>
    </source>
</evidence>
<feature type="domain" description="SH3" evidence="8">
    <location>
        <begin position="1363"/>
        <end position="1422"/>
    </location>
</feature>
<feature type="region of interest" description="Disordered" evidence="7">
    <location>
        <begin position="657"/>
        <end position="801"/>
    </location>
</feature>
<dbReference type="FunFam" id="1.10.238.10:FF:000055">
    <property type="entry name" value="Intersectin-1 isoform 1"/>
    <property type="match status" value="1"/>
</dbReference>
<feature type="domain" description="EF-hand" evidence="13">
    <location>
        <begin position="52"/>
        <end position="87"/>
    </location>
</feature>
<proteinExistence type="predicted"/>
<evidence type="ECO:0000256" key="2">
    <source>
        <dbReference type="ARBA" id="ARBA00022443"/>
    </source>
</evidence>
<dbReference type="FunFam" id="2.60.40.150:FF:000029">
    <property type="entry name" value="Intersectin 1"/>
    <property type="match status" value="1"/>
</dbReference>
<dbReference type="PRINTS" id="PR00452">
    <property type="entry name" value="SH3DOMAIN"/>
</dbReference>
<dbReference type="InterPro" id="IPR035899">
    <property type="entry name" value="DBL_dom_sf"/>
</dbReference>
<feature type="domain" description="EH" evidence="12">
    <location>
        <begin position="206"/>
        <end position="294"/>
    </location>
</feature>
<dbReference type="PROSITE" id="PS50003">
    <property type="entry name" value="PH_DOMAIN"/>
    <property type="match status" value="1"/>
</dbReference>
<dbReference type="PROSITE" id="PS50002">
    <property type="entry name" value="SH3"/>
    <property type="match status" value="5"/>
</dbReference>
<feature type="region of interest" description="Disordered" evidence="7">
    <location>
        <begin position="281"/>
        <end position="309"/>
    </location>
</feature>
<dbReference type="CDD" id="cd11837">
    <property type="entry name" value="SH3_Intersectin_2"/>
    <property type="match status" value="1"/>
</dbReference>
<dbReference type="InterPro" id="IPR036028">
    <property type="entry name" value="SH3-like_dom_sf"/>
</dbReference>
<evidence type="ECO:0000259" key="10">
    <source>
        <dbReference type="PROSITE" id="PS50004"/>
    </source>
</evidence>
<evidence type="ECO:0000256" key="5">
    <source>
        <dbReference type="ARBA" id="ARBA00022837"/>
    </source>
</evidence>
<dbReference type="CDD" id="cd08375">
    <property type="entry name" value="C2_Intersectin"/>
    <property type="match status" value="1"/>
</dbReference>
<keyword evidence="14" id="KW-1185">Reference proteome</keyword>
<gene>
    <name evidence="15" type="primary">LOC118423163</name>
</gene>
<evidence type="ECO:0000256" key="6">
    <source>
        <dbReference type="PROSITE-ProRule" id="PRU00192"/>
    </source>
</evidence>
<feature type="domain" description="SH3" evidence="8">
    <location>
        <begin position="1120"/>
        <end position="1178"/>
    </location>
</feature>
<feature type="compositionally biased region" description="Basic and acidic residues" evidence="7">
    <location>
        <begin position="719"/>
        <end position="729"/>
    </location>
</feature>
<dbReference type="InterPro" id="IPR011992">
    <property type="entry name" value="EF-hand-dom_pair"/>
</dbReference>